<feature type="compositionally biased region" description="Basic and acidic residues" evidence="1">
    <location>
        <begin position="671"/>
        <end position="688"/>
    </location>
</feature>
<dbReference type="EMBL" id="JAQQWN010000008">
    <property type="protein sequence ID" value="KAK8070777.1"/>
    <property type="molecule type" value="Genomic_DNA"/>
</dbReference>
<sequence>MPSTNEEQGPPVQPWITPVNSGFSDTSATTLIEDDEEPSGQDNDNVTQPNTAKTGSKDDDLETNSTHDTSPRLRLWEQICSGLRLSFRPVDLYNMSCHLWHVVQDYWWLWELATISMSFASMTAVIVILAVENGKSLDDWDFPIQPNSLISVFITLSKSATMTVLTGAIAQSMWIQFEQKATPLMCVEEIQEAGRGPWGSIKLLTAMMKGKRFNLIAIAGAVITVATLALDPFVQQVMSFPSRTIPAKDGKAIFKSTQNWRDLDLTSVQGAILGGVYRNPQITNYTCTESSCSWPTITTLGVCSTCRDLTSKADDKCSTTPGPKTPSQSDLWTFETTNCNYTVGGNITIPMYMQTMSFPAANGQEAEHSSQWTKIKLLPQQGYENYSAKNVLGGMISPDVDYWFTTVLSYSTFFDSRTHPLPKVTPALLAPRIMGCGLHPCGQVWSNPSIVNGTMANGGVPTSSAPLRHLYSNVGLDRFYPTPNRSDWSDVLQVVSKQESAPFPGNGTFTVSQTVANNLTDLMTQTYRATSLAGNENFGDAFPRRRRAAAVAGSGAAGAMTAAKTPVASFARAARRLSEYVRNNDNLDSSGGGDAEAQANWNGKAWRQETYIEVRWAFLTLPLVVLVATLALLCAAILRSREKGARVWKSSSLALLFHDVYVEMAAAASDGPRDKNDKLKGEETEKTTARQCRFQADSVKSMNEKAERANARLAKHDERVSFVVME</sequence>
<evidence type="ECO:0000313" key="3">
    <source>
        <dbReference type="EMBL" id="KAK8070777.1"/>
    </source>
</evidence>
<feature type="transmembrane region" description="Helical" evidence="2">
    <location>
        <begin position="149"/>
        <end position="170"/>
    </location>
</feature>
<evidence type="ECO:0000256" key="1">
    <source>
        <dbReference type="SAM" id="MobiDB-lite"/>
    </source>
</evidence>
<accession>A0ABR1VIR5</accession>
<dbReference type="RefSeq" id="XP_066664585.1">
    <property type="nucleotide sequence ID" value="XM_066815295.1"/>
</dbReference>
<dbReference type="Pfam" id="PF11374">
    <property type="entry name" value="DUF3176"/>
    <property type="match status" value="1"/>
</dbReference>
<keyword evidence="2" id="KW-0472">Membrane</keyword>
<proteinExistence type="predicted"/>
<keyword evidence="2" id="KW-0812">Transmembrane</keyword>
<protein>
    <submittedName>
        <fullName evidence="3">Uncharacterized protein</fullName>
    </submittedName>
</protein>
<dbReference type="PANTHER" id="PTHR35394:SF5">
    <property type="entry name" value="DUF3176 DOMAIN-CONTAINING PROTEIN"/>
    <property type="match status" value="1"/>
</dbReference>
<keyword evidence="2" id="KW-1133">Transmembrane helix</keyword>
<name>A0ABR1VIR5_9PEZI</name>
<gene>
    <name evidence="3" type="ORF">PG997_010980</name>
</gene>
<feature type="region of interest" description="Disordered" evidence="1">
    <location>
        <begin position="670"/>
        <end position="690"/>
    </location>
</feature>
<feature type="transmembrane region" description="Helical" evidence="2">
    <location>
        <begin position="213"/>
        <end position="234"/>
    </location>
</feature>
<feature type="transmembrane region" description="Helical" evidence="2">
    <location>
        <begin position="616"/>
        <end position="638"/>
    </location>
</feature>
<feature type="region of interest" description="Disordered" evidence="1">
    <location>
        <begin position="1"/>
        <end position="69"/>
    </location>
</feature>
<feature type="transmembrane region" description="Helical" evidence="2">
    <location>
        <begin position="108"/>
        <end position="129"/>
    </location>
</feature>
<dbReference type="PANTHER" id="PTHR35394">
    <property type="entry name" value="DUF3176 DOMAIN-CONTAINING PROTEIN"/>
    <property type="match status" value="1"/>
</dbReference>
<dbReference type="InterPro" id="IPR021514">
    <property type="entry name" value="DUF3176"/>
</dbReference>
<feature type="compositionally biased region" description="Polar residues" evidence="1">
    <location>
        <begin position="40"/>
        <end position="54"/>
    </location>
</feature>
<dbReference type="GeneID" id="92048355"/>
<dbReference type="Proteomes" id="UP001433268">
    <property type="component" value="Unassembled WGS sequence"/>
</dbReference>
<comment type="caution">
    <text evidence="3">The sequence shown here is derived from an EMBL/GenBank/DDBJ whole genome shotgun (WGS) entry which is preliminary data.</text>
</comment>
<evidence type="ECO:0000256" key="2">
    <source>
        <dbReference type="SAM" id="Phobius"/>
    </source>
</evidence>
<keyword evidence="4" id="KW-1185">Reference proteome</keyword>
<feature type="compositionally biased region" description="Polar residues" evidence="1">
    <location>
        <begin position="18"/>
        <end position="30"/>
    </location>
</feature>
<organism evidence="3 4">
    <name type="scientific">Apiospora hydei</name>
    <dbReference type="NCBI Taxonomy" id="1337664"/>
    <lineage>
        <taxon>Eukaryota</taxon>
        <taxon>Fungi</taxon>
        <taxon>Dikarya</taxon>
        <taxon>Ascomycota</taxon>
        <taxon>Pezizomycotina</taxon>
        <taxon>Sordariomycetes</taxon>
        <taxon>Xylariomycetidae</taxon>
        <taxon>Amphisphaeriales</taxon>
        <taxon>Apiosporaceae</taxon>
        <taxon>Apiospora</taxon>
    </lineage>
</organism>
<reference evidence="3 4" key="1">
    <citation type="submission" date="2023-01" db="EMBL/GenBank/DDBJ databases">
        <title>Analysis of 21 Apiospora genomes using comparative genomics revels a genus with tremendous synthesis potential of carbohydrate active enzymes and secondary metabolites.</title>
        <authorList>
            <person name="Sorensen T."/>
        </authorList>
    </citation>
    <scope>NUCLEOTIDE SEQUENCE [LARGE SCALE GENOMIC DNA]</scope>
    <source>
        <strain evidence="3 4">CBS 114990</strain>
    </source>
</reference>
<evidence type="ECO:0000313" key="4">
    <source>
        <dbReference type="Proteomes" id="UP001433268"/>
    </source>
</evidence>